<comment type="caution">
    <text evidence="6">The sequence shown here is derived from an EMBL/GenBank/DDBJ whole genome shotgun (WGS) entry which is preliminary data.</text>
</comment>
<accession>A0AA41T5D8</accession>
<protein>
    <recommendedName>
        <fullName evidence="3">SH3 domain-binding protein 5</fullName>
        <shortName evidence="3">SH3BP-5</shortName>
    </recommendedName>
</protein>
<dbReference type="PANTHER" id="PTHR19423">
    <property type="entry name" value="SH3 DOMAIN-BINDING PROTEIN 5"/>
    <property type="match status" value="1"/>
</dbReference>
<evidence type="ECO:0000256" key="4">
    <source>
        <dbReference type="SAM" id="Coils"/>
    </source>
</evidence>
<feature type="region of interest" description="Disordered" evidence="5">
    <location>
        <begin position="1"/>
        <end position="22"/>
    </location>
</feature>
<dbReference type="Pfam" id="PF05276">
    <property type="entry name" value="SH3BP5"/>
    <property type="match status" value="1"/>
</dbReference>
<comment type="similarity">
    <text evidence="1 3">Belongs to the SH3BP5 family.</text>
</comment>
<dbReference type="GO" id="GO:0005085">
    <property type="term" value="F:guanyl-nucleotide exchange factor activity"/>
    <property type="evidence" value="ECO:0007669"/>
    <property type="project" value="UniProtKB-UniRule"/>
</dbReference>
<keyword evidence="2 3" id="KW-0175">Coiled coil</keyword>
<organism evidence="6 7">
    <name type="scientific">Sciurus carolinensis</name>
    <name type="common">Eastern gray squirrel</name>
    <dbReference type="NCBI Taxonomy" id="30640"/>
    <lineage>
        <taxon>Eukaryota</taxon>
        <taxon>Metazoa</taxon>
        <taxon>Chordata</taxon>
        <taxon>Craniata</taxon>
        <taxon>Vertebrata</taxon>
        <taxon>Euteleostomi</taxon>
        <taxon>Mammalia</taxon>
        <taxon>Eutheria</taxon>
        <taxon>Euarchontoglires</taxon>
        <taxon>Glires</taxon>
        <taxon>Rodentia</taxon>
        <taxon>Sciuromorpha</taxon>
        <taxon>Sciuridae</taxon>
        <taxon>Sciurinae</taxon>
        <taxon>Sciurini</taxon>
        <taxon>Sciurus</taxon>
    </lineage>
</organism>
<comment type="function">
    <text evidence="3">Functions as guanine nucleotide exchange factor (GEF) for RAB11A.</text>
</comment>
<feature type="coiled-coil region" evidence="4">
    <location>
        <begin position="178"/>
        <end position="225"/>
    </location>
</feature>
<comment type="domain">
    <text evidence="3">The N-terminal half of the protein mediates interaction with RAB11A and functions as guanine nucleotide exchange factor. Four long alpha-helices (interrupted by a central kink) assemble into coiled coils, giving rise to a 'V' shape.</text>
</comment>
<dbReference type="AlphaFoldDB" id="A0AA41T5D8"/>
<reference evidence="6" key="1">
    <citation type="submission" date="2020-03" db="EMBL/GenBank/DDBJ databases">
        <title>Studies in the Genomics of Life Span.</title>
        <authorList>
            <person name="Glass D."/>
        </authorList>
    </citation>
    <scope>NUCLEOTIDE SEQUENCE</scope>
    <source>
        <strain evidence="6">SUZIE</strain>
        <tissue evidence="6">Muscle</tissue>
    </source>
</reference>
<comment type="subcellular location">
    <subcellularLocation>
        <location evidence="3">Cytoplasm</location>
    </subcellularLocation>
    <text evidence="3">Colocalizes with RAB11A on cytoplasmic vesicle membranes.</text>
</comment>
<name>A0AA41T5D8_SCICA</name>
<proteinExistence type="inferred from homology"/>
<evidence type="ECO:0000256" key="3">
    <source>
        <dbReference type="RuleBase" id="RU369054"/>
    </source>
</evidence>
<dbReference type="GO" id="GO:0017124">
    <property type="term" value="F:SH3 domain binding"/>
    <property type="evidence" value="ECO:0007669"/>
    <property type="project" value="UniProtKB-UniRule"/>
</dbReference>
<dbReference type="InterPro" id="IPR007940">
    <property type="entry name" value="SH3BP5"/>
</dbReference>
<comment type="subunit">
    <text evidence="3">Interacts with GDP-bound and nucleotide-free forms of RAB11A.</text>
</comment>
<evidence type="ECO:0000313" key="6">
    <source>
        <dbReference type="EMBL" id="MBZ3884039.1"/>
    </source>
</evidence>
<keyword evidence="3" id="KW-0963">Cytoplasm</keyword>
<keyword evidence="7" id="KW-1185">Reference proteome</keyword>
<evidence type="ECO:0000256" key="1">
    <source>
        <dbReference type="ARBA" id="ARBA00007796"/>
    </source>
</evidence>
<dbReference type="PANTHER" id="PTHR19423:SF1">
    <property type="entry name" value="SH3 DOMAIN-BINDING PROTEIN 5"/>
    <property type="match status" value="1"/>
</dbReference>
<evidence type="ECO:0000256" key="2">
    <source>
        <dbReference type="ARBA" id="ARBA00023054"/>
    </source>
</evidence>
<dbReference type="GO" id="GO:0005737">
    <property type="term" value="C:cytoplasm"/>
    <property type="evidence" value="ECO:0007669"/>
    <property type="project" value="UniProtKB-SubCell"/>
</dbReference>
<sequence>MLSCGEEAPAESTMPATPPRLHATEGWLSSGWESRLQHVQAALKDMMLKWGLWEEPVEFLPIPWDLEEEEEERMEQSLKEEEELDQWIQGELEEFNQSTGDIKRQETELEDDGQKFCSLLVEAMVKLDELVKKIGTAVRQAQLEAQKATPDFQRATEVIPAVKETIFLAQQWLLEDDKHQLEKKLKRAINKSKLVELKEKYYGQLEQLKKLVDDLQAKLTLVKCEYNTALKNLEGISEEILQQCSSIVGL</sequence>
<keyword evidence="3" id="KW-0344">Guanine-nucleotide releasing factor</keyword>
<evidence type="ECO:0000256" key="5">
    <source>
        <dbReference type="SAM" id="MobiDB-lite"/>
    </source>
</evidence>
<dbReference type="Proteomes" id="UP001166674">
    <property type="component" value="Unassembled WGS sequence"/>
</dbReference>
<dbReference type="GO" id="GO:0035556">
    <property type="term" value="P:intracellular signal transduction"/>
    <property type="evidence" value="ECO:0007669"/>
    <property type="project" value="UniProtKB-UniRule"/>
</dbReference>
<evidence type="ECO:0000313" key="7">
    <source>
        <dbReference type="Proteomes" id="UP001166674"/>
    </source>
</evidence>
<dbReference type="EMBL" id="JAATJV010391100">
    <property type="protein sequence ID" value="MBZ3884039.1"/>
    <property type="molecule type" value="Genomic_DNA"/>
</dbReference>
<gene>
    <name evidence="6" type="ORF">SUZIE_175900</name>
</gene>
<dbReference type="GO" id="GO:0004860">
    <property type="term" value="F:protein kinase inhibitor activity"/>
    <property type="evidence" value="ECO:0007669"/>
    <property type="project" value="TreeGrafter"/>
</dbReference>